<feature type="transmembrane region" description="Helical" evidence="8">
    <location>
        <begin position="230"/>
        <end position="251"/>
    </location>
</feature>
<dbReference type="Proteomes" id="UP000681343">
    <property type="component" value="Chromosome"/>
</dbReference>
<evidence type="ECO:0000256" key="7">
    <source>
        <dbReference type="ARBA" id="ARBA00023136"/>
    </source>
</evidence>
<feature type="transmembrane region" description="Helical" evidence="8">
    <location>
        <begin position="132"/>
        <end position="153"/>
    </location>
</feature>
<evidence type="ECO:0000313" key="10">
    <source>
        <dbReference type="Proteomes" id="UP000681343"/>
    </source>
</evidence>
<dbReference type="KEGG" id="vfa:MM35RIKEN_11350"/>
<dbReference type="PANTHER" id="PTHR36838:SF1">
    <property type="entry name" value="SLR1864 PROTEIN"/>
    <property type="match status" value="1"/>
</dbReference>
<organism evidence="9 10">
    <name type="scientific">Vescimonas fastidiosa</name>
    <dbReference type="NCBI Taxonomy" id="2714353"/>
    <lineage>
        <taxon>Bacteria</taxon>
        <taxon>Bacillati</taxon>
        <taxon>Bacillota</taxon>
        <taxon>Clostridia</taxon>
        <taxon>Eubacteriales</taxon>
        <taxon>Oscillospiraceae</taxon>
        <taxon>Vescimonas</taxon>
    </lineage>
</organism>
<comment type="subcellular location">
    <subcellularLocation>
        <location evidence="1">Cell membrane</location>
        <topology evidence="1">Multi-pass membrane protein</topology>
    </subcellularLocation>
</comment>
<keyword evidence="5 8" id="KW-0812">Transmembrane</keyword>
<keyword evidence="7 8" id="KW-0472">Membrane</keyword>
<dbReference type="EMBL" id="AP023415">
    <property type="protein sequence ID" value="BCK78943.1"/>
    <property type="molecule type" value="Genomic_DNA"/>
</dbReference>
<reference evidence="9" key="1">
    <citation type="submission" date="2020-09" db="EMBL/GenBank/DDBJ databases">
        <title>New species isolated from human feces.</title>
        <authorList>
            <person name="Kitahara M."/>
            <person name="Shigeno Y."/>
            <person name="Shime M."/>
            <person name="Matsumoto Y."/>
            <person name="Nakamura S."/>
            <person name="Motooka D."/>
            <person name="Fukuoka S."/>
            <person name="Nishikawa H."/>
            <person name="Benno Y."/>
        </authorList>
    </citation>
    <scope>NUCLEOTIDE SEQUENCE</scope>
    <source>
        <strain evidence="9">MM35</strain>
    </source>
</reference>
<dbReference type="RefSeq" id="WP_212820039.1">
    <property type="nucleotide sequence ID" value="NZ_AP023415.1"/>
</dbReference>
<dbReference type="PANTHER" id="PTHR36838">
    <property type="entry name" value="AUXIN EFFLUX CARRIER FAMILY PROTEIN"/>
    <property type="match status" value="1"/>
</dbReference>
<feature type="transmembrane region" description="Helical" evidence="8">
    <location>
        <begin position="39"/>
        <end position="58"/>
    </location>
</feature>
<feature type="transmembrane region" description="Helical" evidence="8">
    <location>
        <begin position="196"/>
        <end position="218"/>
    </location>
</feature>
<evidence type="ECO:0000256" key="4">
    <source>
        <dbReference type="ARBA" id="ARBA00022475"/>
    </source>
</evidence>
<feature type="transmembrane region" description="Helical" evidence="8">
    <location>
        <begin position="292"/>
        <end position="310"/>
    </location>
</feature>
<dbReference type="InterPro" id="IPR038770">
    <property type="entry name" value="Na+/solute_symporter_sf"/>
</dbReference>
<feature type="transmembrane region" description="Helical" evidence="8">
    <location>
        <begin position="6"/>
        <end position="27"/>
    </location>
</feature>
<keyword evidence="4" id="KW-1003">Cell membrane</keyword>
<keyword evidence="3" id="KW-0813">Transport</keyword>
<dbReference type="GO" id="GO:0055085">
    <property type="term" value="P:transmembrane transport"/>
    <property type="evidence" value="ECO:0007669"/>
    <property type="project" value="InterPro"/>
</dbReference>
<accession>A0A810Q2E5</accession>
<evidence type="ECO:0000256" key="5">
    <source>
        <dbReference type="ARBA" id="ARBA00022692"/>
    </source>
</evidence>
<feature type="transmembrane region" description="Helical" evidence="8">
    <location>
        <begin position="104"/>
        <end position="126"/>
    </location>
</feature>
<evidence type="ECO:0000256" key="3">
    <source>
        <dbReference type="ARBA" id="ARBA00022448"/>
    </source>
</evidence>
<gene>
    <name evidence="9" type="ORF">MM35RIKEN_11350</name>
</gene>
<dbReference type="InterPro" id="IPR004776">
    <property type="entry name" value="Mem_transp_PIN-like"/>
</dbReference>
<evidence type="ECO:0000256" key="8">
    <source>
        <dbReference type="SAM" id="Phobius"/>
    </source>
</evidence>
<dbReference type="Gene3D" id="1.20.1530.20">
    <property type="match status" value="1"/>
</dbReference>
<evidence type="ECO:0000313" key="9">
    <source>
        <dbReference type="EMBL" id="BCK78943.1"/>
    </source>
</evidence>
<keyword evidence="6 8" id="KW-1133">Transmembrane helix</keyword>
<protein>
    <submittedName>
        <fullName evidence="9">Transporter</fullName>
    </submittedName>
</protein>
<feature type="transmembrane region" description="Helical" evidence="8">
    <location>
        <begin position="70"/>
        <end position="92"/>
    </location>
</feature>
<evidence type="ECO:0000256" key="6">
    <source>
        <dbReference type="ARBA" id="ARBA00022989"/>
    </source>
</evidence>
<dbReference type="GO" id="GO:0005886">
    <property type="term" value="C:plasma membrane"/>
    <property type="evidence" value="ECO:0007669"/>
    <property type="project" value="UniProtKB-SubCell"/>
</dbReference>
<dbReference type="AlphaFoldDB" id="A0A810Q2E5"/>
<proteinExistence type="inferred from homology"/>
<sequence>MQTRAFLEAVSSVGVFLLLAIPGYLFTKKKILQSRQVEGLSSVLVNFLWPAMVVDAMARVQADRELVRQAGQAAVWALIIIALGAACAWIWLKAGKIGGVPGGILLFAAAFANTGLIGMPLIRLLLGEEMLFLASVVELVNDVLIFTVGILLIQTGCGRPRRSALGGLLSPGLAGVAIGFFLFATGLRLPEFVAKALSMAADATAPMVLFLVGAQLGEGDLRALVRDGKAWALTALRLVLIPAAVLGLWRLCIGELTAAGQTLLLLSAMPCGSCCALFTRQYGGDWGLATRCVMLSTLCAAVTVPLWLLVTIL</sequence>
<evidence type="ECO:0000256" key="2">
    <source>
        <dbReference type="ARBA" id="ARBA00010145"/>
    </source>
</evidence>
<evidence type="ECO:0000256" key="1">
    <source>
        <dbReference type="ARBA" id="ARBA00004651"/>
    </source>
</evidence>
<keyword evidence="10" id="KW-1185">Reference proteome</keyword>
<dbReference type="Pfam" id="PF03547">
    <property type="entry name" value="Mem_trans"/>
    <property type="match status" value="2"/>
</dbReference>
<name>A0A810Q2E5_9FIRM</name>
<comment type="similarity">
    <text evidence="2">Belongs to the auxin efflux carrier (TC 2.A.69) family.</text>
</comment>
<feature type="transmembrane region" description="Helical" evidence="8">
    <location>
        <begin position="263"/>
        <end position="280"/>
    </location>
</feature>
<feature type="transmembrane region" description="Helical" evidence="8">
    <location>
        <begin position="165"/>
        <end position="184"/>
    </location>
</feature>